<dbReference type="Gene3D" id="2.60.40.790">
    <property type="match status" value="1"/>
</dbReference>
<evidence type="ECO:0000256" key="2">
    <source>
        <dbReference type="PROSITE-ProRule" id="PRU00285"/>
    </source>
</evidence>
<dbReference type="PRINTS" id="PR00299">
    <property type="entry name" value="ACRYSTALLIN"/>
</dbReference>
<dbReference type="GO" id="GO:0005737">
    <property type="term" value="C:cytoplasm"/>
    <property type="evidence" value="ECO:0007669"/>
    <property type="project" value="TreeGrafter"/>
</dbReference>
<dbReference type="AlphaFoldDB" id="A0A224XLK9"/>
<dbReference type="Pfam" id="PF00011">
    <property type="entry name" value="HSP20"/>
    <property type="match status" value="1"/>
</dbReference>
<evidence type="ECO:0000256" key="1">
    <source>
        <dbReference type="ARBA" id="ARBA00023016"/>
    </source>
</evidence>
<protein>
    <submittedName>
        <fullName evidence="5">Putative small heat shock protein</fullName>
    </submittedName>
</protein>
<reference evidence="5" key="1">
    <citation type="journal article" date="2018" name="PLoS Negl. Trop. Dis.">
        <title>An insight into the salivary gland and fat body transcriptome of Panstrongylus lignarius (Hemiptera: Heteroptera), the main vector of Chagas disease in Peru.</title>
        <authorList>
            <person name="Nevoa J.C."/>
            <person name="Mendes M.T."/>
            <person name="da Silva M.V."/>
            <person name="Soares S.C."/>
            <person name="Oliveira C.J.F."/>
            <person name="Ribeiro J.M.C."/>
        </authorList>
    </citation>
    <scope>NUCLEOTIDE SEQUENCE</scope>
</reference>
<dbReference type="GO" id="GO:0005634">
    <property type="term" value="C:nucleus"/>
    <property type="evidence" value="ECO:0007669"/>
    <property type="project" value="TreeGrafter"/>
</dbReference>
<organism evidence="5">
    <name type="scientific">Panstrongylus lignarius</name>
    <dbReference type="NCBI Taxonomy" id="156445"/>
    <lineage>
        <taxon>Eukaryota</taxon>
        <taxon>Metazoa</taxon>
        <taxon>Ecdysozoa</taxon>
        <taxon>Arthropoda</taxon>
        <taxon>Hexapoda</taxon>
        <taxon>Insecta</taxon>
        <taxon>Pterygota</taxon>
        <taxon>Neoptera</taxon>
        <taxon>Paraneoptera</taxon>
        <taxon>Hemiptera</taxon>
        <taxon>Heteroptera</taxon>
        <taxon>Panheteroptera</taxon>
        <taxon>Cimicomorpha</taxon>
        <taxon>Reduviidae</taxon>
        <taxon>Triatominae</taxon>
        <taxon>Panstrongylus</taxon>
    </lineage>
</organism>
<dbReference type="GO" id="GO:0051082">
    <property type="term" value="F:unfolded protein binding"/>
    <property type="evidence" value="ECO:0007669"/>
    <property type="project" value="TreeGrafter"/>
</dbReference>
<dbReference type="PROSITE" id="PS01031">
    <property type="entry name" value="SHSP"/>
    <property type="match status" value="1"/>
</dbReference>
<dbReference type="GO" id="GO:0042026">
    <property type="term" value="P:protein refolding"/>
    <property type="evidence" value="ECO:0007669"/>
    <property type="project" value="TreeGrafter"/>
</dbReference>
<dbReference type="EMBL" id="GFTR01003050">
    <property type="protein sequence ID" value="JAW13376.1"/>
    <property type="molecule type" value="Transcribed_RNA"/>
</dbReference>
<dbReference type="GO" id="GO:0009408">
    <property type="term" value="P:response to heat"/>
    <property type="evidence" value="ECO:0007669"/>
    <property type="project" value="TreeGrafter"/>
</dbReference>
<dbReference type="InterPro" id="IPR002068">
    <property type="entry name" value="A-crystallin/Hsp20_dom"/>
</dbReference>
<accession>A0A224XLK9</accession>
<dbReference type="PANTHER" id="PTHR45640">
    <property type="entry name" value="HEAT SHOCK PROTEIN HSP-12.2-RELATED"/>
    <property type="match status" value="1"/>
</dbReference>
<feature type="domain" description="SHSP" evidence="4">
    <location>
        <begin position="60"/>
        <end position="170"/>
    </location>
</feature>
<comment type="similarity">
    <text evidence="2 3">Belongs to the small heat shock protein (HSP20) family.</text>
</comment>
<dbReference type="InterPro" id="IPR008978">
    <property type="entry name" value="HSP20-like_chaperone"/>
</dbReference>
<evidence type="ECO:0000313" key="5">
    <source>
        <dbReference type="EMBL" id="JAW13376.1"/>
    </source>
</evidence>
<dbReference type="SUPFAM" id="SSF49764">
    <property type="entry name" value="HSP20-like chaperones"/>
    <property type="match status" value="1"/>
</dbReference>
<dbReference type="CDD" id="cd06526">
    <property type="entry name" value="metazoan_ACD"/>
    <property type="match status" value="1"/>
</dbReference>
<sequence length="183" mass="20852">MPLLPLLLNELVYFRRPNIFRNLYARLFDMEIFNDEEAGGSRRSSIMPSPVISNYIKLMKNLLESNSSITELEADSNEFAVNVDVQQFRPEEIKVSVVGDFLVVEGKHEERPDPHGFISRQFTRRYKIPEDVDKAAIVSNLSADGVLTLKAPKQAHLQGNTVREIPIIQTHAPAMKTKRKESM</sequence>
<dbReference type="InterPro" id="IPR001436">
    <property type="entry name" value="Alpha-crystallin/sHSP_animal"/>
</dbReference>
<proteinExistence type="inferred from homology"/>
<name>A0A224XLK9_9HEMI</name>
<evidence type="ECO:0000256" key="3">
    <source>
        <dbReference type="RuleBase" id="RU003616"/>
    </source>
</evidence>
<evidence type="ECO:0000259" key="4">
    <source>
        <dbReference type="PROSITE" id="PS01031"/>
    </source>
</evidence>
<dbReference type="PANTHER" id="PTHR45640:SF13">
    <property type="entry name" value="HEAT SHOCK PROTEIN 22-RELATED"/>
    <property type="match status" value="1"/>
</dbReference>
<keyword evidence="1 5" id="KW-0346">Stress response</keyword>